<dbReference type="Proteomes" id="UP001600039">
    <property type="component" value="Unassembled WGS sequence"/>
</dbReference>
<proteinExistence type="predicted"/>
<dbReference type="RefSeq" id="WP_379857348.1">
    <property type="nucleotide sequence ID" value="NZ_JBHZQA010000003.1"/>
</dbReference>
<protein>
    <submittedName>
        <fullName evidence="1">Uncharacterized protein</fullName>
    </submittedName>
</protein>
<comment type="caution">
    <text evidence="1">The sequence shown here is derived from an EMBL/GenBank/DDBJ whole genome shotgun (WGS) entry which is preliminary data.</text>
</comment>
<evidence type="ECO:0000313" key="1">
    <source>
        <dbReference type="EMBL" id="MFE3847536.1"/>
    </source>
</evidence>
<evidence type="ECO:0000313" key="2">
    <source>
        <dbReference type="Proteomes" id="UP001600039"/>
    </source>
</evidence>
<name>A0ABW6HKI8_9FLAO</name>
<sequence>MMPQILAKITNVPLEIIKAILEKDQAFHVSPEMCLEQLWQNANDENEMQFLFRIDTSTKQKW</sequence>
<reference evidence="1 2" key="1">
    <citation type="submission" date="2024-06" db="EMBL/GenBank/DDBJ databases">
        <title>Flavobacterium spp. isolated from glacier.</title>
        <authorList>
            <person name="Han D."/>
        </authorList>
    </citation>
    <scope>NUCLEOTIDE SEQUENCE [LARGE SCALE GENOMIC DNA]</scope>
    <source>
        <strain evidence="1 2">LB3P45</strain>
    </source>
</reference>
<gene>
    <name evidence="1" type="ORF">ACFX5D_06115</name>
</gene>
<keyword evidence="2" id="KW-1185">Reference proteome</keyword>
<dbReference type="EMBL" id="JBHZQA010000003">
    <property type="protein sequence ID" value="MFE3847536.1"/>
    <property type="molecule type" value="Genomic_DNA"/>
</dbReference>
<organism evidence="1 2">
    <name type="scientific">Flavobacterium fructosi</name>
    <dbReference type="NCBI Taxonomy" id="3230416"/>
    <lineage>
        <taxon>Bacteria</taxon>
        <taxon>Pseudomonadati</taxon>
        <taxon>Bacteroidota</taxon>
        <taxon>Flavobacteriia</taxon>
        <taxon>Flavobacteriales</taxon>
        <taxon>Flavobacteriaceae</taxon>
        <taxon>Flavobacterium</taxon>
    </lineage>
</organism>
<accession>A0ABW6HKI8</accession>